<dbReference type="SUPFAM" id="SSF56300">
    <property type="entry name" value="Metallo-dependent phosphatases"/>
    <property type="match status" value="1"/>
</dbReference>
<comment type="caution">
    <text evidence="6">The sequence shown here is derived from an EMBL/GenBank/DDBJ whole genome shotgun (WGS) entry which is preliminary data.</text>
</comment>
<keyword evidence="3" id="KW-0408">Iron</keyword>
<evidence type="ECO:0000256" key="4">
    <source>
        <dbReference type="ARBA" id="ARBA00025742"/>
    </source>
</evidence>
<evidence type="ECO:0000256" key="1">
    <source>
        <dbReference type="ARBA" id="ARBA00022723"/>
    </source>
</evidence>
<dbReference type="Gene3D" id="3.60.21.10">
    <property type="match status" value="1"/>
</dbReference>
<evidence type="ECO:0000256" key="2">
    <source>
        <dbReference type="ARBA" id="ARBA00022801"/>
    </source>
</evidence>
<dbReference type="InterPro" id="IPR050884">
    <property type="entry name" value="CNP_phosphodiesterase-III"/>
</dbReference>
<name>A0ABU5LJY7_9GAMM</name>
<evidence type="ECO:0000259" key="5">
    <source>
        <dbReference type="Pfam" id="PF00149"/>
    </source>
</evidence>
<reference evidence="7" key="1">
    <citation type="submission" date="2023-07" db="EMBL/GenBank/DDBJ databases">
        <title>Structural and functional analysis of rice phyllospheric bacteria for their antimicrobial properties and defense elicitation against blast disease.</title>
        <authorList>
            <person name="Sahu K.P."/>
            <person name="Asharani P."/>
            <person name="Kumar M."/>
            <person name="Reddy B."/>
            <person name="Kumar A."/>
        </authorList>
    </citation>
    <scope>NUCLEOTIDE SEQUENCE [LARGE SCALE GENOMIC DNA]</scope>
    <source>
        <strain evidence="7">OsEp_Plm_30P10</strain>
    </source>
</reference>
<dbReference type="Proteomes" id="UP001288620">
    <property type="component" value="Unassembled WGS sequence"/>
</dbReference>
<accession>A0ABU5LJY7</accession>
<comment type="similarity">
    <text evidence="4">Belongs to the cyclic nucleotide phosphodiesterase class-III family.</text>
</comment>
<proteinExistence type="inferred from homology"/>
<dbReference type="InterPro" id="IPR004843">
    <property type="entry name" value="Calcineurin-like_PHP"/>
</dbReference>
<gene>
    <name evidence="6" type="ORF">N4G40_17325</name>
</gene>
<keyword evidence="1" id="KW-0479">Metal-binding</keyword>
<dbReference type="PANTHER" id="PTHR42988:SF2">
    <property type="entry name" value="CYCLIC NUCLEOTIDE PHOSPHODIESTERASE CBUA0032-RELATED"/>
    <property type="match status" value="1"/>
</dbReference>
<feature type="domain" description="Calcineurin-like phosphoesterase" evidence="5">
    <location>
        <begin position="1"/>
        <end position="190"/>
    </location>
</feature>
<evidence type="ECO:0000256" key="3">
    <source>
        <dbReference type="ARBA" id="ARBA00023004"/>
    </source>
</evidence>
<keyword evidence="2" id="KW-0378">Hydrolase</keyword>
<dbReference type="InterPro" id="IPR029052">
    <property type="entry name" value="Metallo-depent_PP-like"/>
</dbReference>
<dbReference type="RefSeq" id="WP_322543912.1">
    <property type="nucleotide sequence ID" value="NZ_JAOBTT010000002.1"/>
</dbReference>
<protein>
    <submittedName>
        <fullName evidence="6">Metallophosphoesterase</fullName>
    </submittedName>
</protein>
<evidence type="ECO:0000313" key="6">
    <source>
        <dbReference type="EMBL" id="MDZ7280015.1"/>
    </source>
</evidence>
<sequence>MLIAQMSDIHAAADNQFLDCFERALLRLSQWSPDVLVLTGDLTDGGWDEGYRKIAALLAHQPYPTLLIPGNSDDSALMRQTWSNAFWRRDSSSSLLHFCYSTQNLDLCGLDSTVSGYAHGSLRDRLSWLDEHLLQSAPKHIMLFVHHHLFPSGIPALDAAMCQDSDDLANLLSKHPGRILAIATGHVHRPAAGTFAGIPTSLCGAICPANPLWFGTPIVPSAIEPSMMMIHRYVDGCLSSHHVAIN</sequence>
<evidence type="ECO:0000313" key="7">
    <source>
        <dbReference type="Proteomes" id="UP001288620"/>
    </source>
</evidence>
<dbReference type="EMBL" id="JAOBTT010000002">
    <property type="protein sequence ID" value="MDZ7280015.1"/>
    <property type="molecule type" value="Genomic_DNA"/>
</dbReference>
<organism evidence="6 7">
    <name type="scientific">Pantoea eucrina</name>
    <dbReference type="NCBI Taxonomy" id="472693"/>
    <lineage>
        <taxon>Bacteria</taxon>
        <taxon>Pseudomonadati</taxon>
        <taxon>Pseudomonadota</taxon>
        <taxon>Gammaproteobacteria</taxon>
        <taxon>Enterobacterales</taxon>
        <taxon>Erwiniaceae</taxon>
        <taxon>Pantoea</taxon>
    </lineage>
</organism>
<keyword evidence="7" id="KW-1185">Reference proteome</keyword>
<dbReference type="Pfam" id="PF00149">
    <property type="entry name" value="Metallophos"/>
    <property type="match status" value="1"/>
</dbReference>
<dbReference type="PANTHER" id="PTHR42988">
    <property type="entry name" value="PHOSPHOHYDROLASE"/>
    <property type="match status" value="1"/>
</dbReference>